<dbReference type="STRING" id="1114924.SAMN05216258_109114"/>
<dbReference type="RefSeq" id="WP_092862505.1">
    <property type="nucleotide sequence ID" value="NZ_FOQH01000009.1"/>
</dbReference>
<feature type="binding site" evidence="7">
    <location>
        <position position="217"/>
    </location>
    <ligand>
        <name>a divalent metal cation</name>
        <dbReference type="ChEBI" id="CHEBI:60240"/>
        <note>ligand shared between dimeric partners</note>
    </ligand>
</feature>
<proteinExistence type="inferred from homology"/>
<dbReference type="InterPro" id="IPR005255">
    <property type="entry name" value="PdxA_fam"/>
</dbReference>
<comment type="subunit">
    <text evidence="7">Homodimer.</text>
</comment>
<keyword evidence="7" id="KW-0170">Cobalt</keyword>
<dbReference type="GO" id="GO:0000287">
    <property type="term" value="F:magnesium ion binding"/>
    <property type="evidence" value="ECO:0007669"/>
    <property type="project" value="UniProtKB-UniRule"/>
</dbReference>
<evidence type="ECO:0000256" key="1">
    <source>
        <dbReference type="ARBA" id="ARBA00022490"/>
    </source>
</evidence>
<comment type="cofactor">
    <cofactor evidence="7">
        <name>Zn(2+)</name>
        <dbReference type="ChEBI" id="CHEBI:29105"/>
    </cofactor>
    <cofactor evidence="7">
        <name>Mg(2+)</name>
        <dbReference type="ChEBI" id="CHEBI:18420"/>
    </cofactor>
    <cofactor evidence="7">
        <name>Co(2+)</name>
        <dbReference type="ChEBI" id="CHEBI:48828"/>
    </cofactor>
    <text evidence="7">Binds 1 divalent metal cation per subunit. Can use ions such as Zn(2+), Mg(2+) or Co(2+).</text>
</comment>
<reference evidence="8 9" key="1">
    <citation type="submission" date="2016-10" db="EMBL/GenBank/DDBJ databases">
        <authorList>
            <person name="de Groot N.N."/>
        </authorList>
    </citation>
    <scope>NUCLEOTIDE SEQUENCE [LARGE SCALE GENOMIC DNA]</scope>
    <source>
        <strain evidence="8 9">CGMCC 1.11030</strain>
    </source>
</reference>
<comment type="similarity">
    <text evidence="7">Belongs to the PdxA family.</text>
</comment>
<evidence type="ECO:0000313" key="9">
    <source>
        <dbReference type="Proteomes" id="UP000199377"/>
    </source>
</evidence>
<dbReference type="Pfam" id="PF04166">
    <property type="entry name" value="PdxA"/>
    <property type="match status" value="1"/>
</dbReference>
<keyword evidence="1 7" id="KW-0963">Cytoplasm</keyword>
<dbReference type="GO" id="GO:0005737">
    <property type="term" value="C:cytoplasm"/>
    <property type="evidence" value="ECO:0007669"/>
    <property type="project" value="UniProtKB-SubCell"/>
</dbReference>
<keyword evidence="4 7" id="KW-0560">Oxidoreductase</keyword>
<evidence type="ECO:0000313" key="8">
    <source>
        <dbReference type="EMBL" id="SFI76854.1"/>
    </source>
</evidence>
<evidence type="ECO:0000256" key="5">
    <source>
        <dbReference type="ARBA" id="ARBA00023027"/>
    </source>
</evidence>
<keyword evidence="7" id="KW-0862">Zinc</keyword>
<dbReference type="AlphaFoldDB" id="A0A1I3KWQ8"/>
<dbReference type="UniPathway" id="UPA00244">
    <property type="reaction ID" value="UER00312"/>
</dbReference>
<sequence>MSSGAEVPAAGAGAPPLALTCGDPAGICAEIAAGAWSRLRGAAPLFLIGDADHAAAHGPVQRIAAPEEATAELCAHALPVLHRPLAVPPLPGRPAPENAPMVVAAIEEAVALSRAGRAGGVVTCPINKKALYDGAGFAFPGHTEFLADLAGVARPVMMLAGPQLRVVPVTIHIALAAVPAALTPALLEETIRVTHAGLVQDFALPSPRIAVTGLNPHAGEGGAMGREEIEVIAPVLERLRAEGFDLAGPLPADTMFHERARARYDAAVCMYHDQALIPIKALDFDRGVNVTLGLPFVRTSPDHGTAYDIAGQGLADPTSLVEAIRLAASMSAARMGAGA</sequence>
<feature type="binding site" evidence="7">
    <location>
        <position position="143"/>
    </location>
    <ligand>
        <name>substrate</name>
    </ligand>
</feature>
<accession>A0A1I3KWQ8</accession>
<dbReference type="EC" id="1.1.1.262" evidence="7"/>
<dbReference type="GO" id="GO:0050570">
    <property type="term" value="F:4-hydroxythreonine-4-phosphate dehydrogenase activity"/>
    <property type="evidence" value="ECO:0007669"/>
    <property type="project" value="UniProtKB-UniRule"/>
</dbReference>
<dbReference type="HAMAP" id="MF_00536">
    <property type="entry name" value="PdxA"/>
    <property type="match status" value="1"/>
</dbReference>
<evidence type="ECO:0000256" key="4">
    <source>
        <dbReference type="ARBA" id="ARBA00023002"/>
    </source>
</evidence>
<evidence type="ECO:0000256" key="6">
    <source>
        <dbReference type="ARBA" id="ARBA00023096"/>
    </source>
</evidence>
<evidence type="ECO:0000256" key="7">
    <source>
        <dbReference type="HAMAP-Rule" id="MF_00536"/>
    </source>
</evidence>
<dbReference type="NCBIfam" id="NF003699">
    <property type="entry name" value="PRK05312.1"/>
    <property type="match status" value="1"/>
</dbReference>
<dbReference type="GO" id="GO:0008270">
    <property type="term" value="F:zinc ion binding"/>
    <property type="evidence" value="ECO:0007669"/>
    <property type="project" value="UniProtKB-UniRule"/>
</dbReference>
<dbReference type="SUPFAM" id="SSF53659">
    <property type="entry name" value="Isocitrate/Isopropylmalate dehydrogenase-like"/>
    <property type="match status" value="1"/>
</dbReference>
<dbReference type="GO" id="GO:0042823">
    <property type="term" value="P:pyridoxal phosphate biosynthetic process"/>
    <property type="evidence" value="ECO:0007669"/>
    <property type="project" value="UniProtKB-UniRule"/>
</dbReference>
<dbReference type="EMBL" id="FOQH01000009">
    <property type="protein sequence ID" value="SFI76854.1"/>
    <property type="molecule type" value="Genomic_DNA"/>
</dbReference>
<dbReference type="Proteomes" id="UP000199377">
    <property type="component" value="Unassembled WGS sequence"/>
</dbReference>
<keyword evidence="7" id="KW-0460">Magnesium</keyword>
<dbReference type="OrthoDB" id="9801783at2"/>
<keyword evidence="6 7" id="KW-0664">Pyridoxine biosynthesis</keyword>
<dbReference type="NCBIfam" id="TIGR00557">
    <property type="entry name" value="pdxA"/>
    <property type="match status" value="1"/>
</dbReference>
<name>A0A1I3KWQ8_9RHOB</name>
<comment type="pathway">
    <text evidence="7">Cofactor biosynthesis; pyridoxine 5'-phosphate biosynthesis; pyridoxine 5'-phosphate from D-erythrose 4-phosphate: step 4/5.</text>
</comment>
<dbReference type="Gene3D" id="3.40.718.10">
    <property type="entry name" value="Isopropylmalate Dehydrogenase"/>
    <property type="match status" value="1"/>
</dbReference>
<feature type="binding site" evidence="7">
    <location>
        <position position="172"/>
    </location>
    <ligand>
        <name>a divalent metal cation</name>
        <dbReference type="ChEBI" id="CHEBI:60240"/>
        <note>ligand shared between dimeric partners</note>
    </ligand>
</feature>
<feature type="binding site" evidence="7">
    <location>
        <position position="298"/>
    </location>
    <ligand>
        <name>substrate</name>
    </ligand>
</feature>
<feature type="binding site" evidence="7">
    <location>
        <position position="272"/>
    </location>
    <ligand>
        <name>a divalent metal cation</name>
        <dbReference type="ChEBI" id="CHEBI:60240"/>
        <note>ligand shared between dimeric partners</note>
    </ligand>
</feature>
<dbReference type="InterPro" id="IPR037510">
    <property type="entry name" value="PdxA"/>
</dbReference>
<evidence type="ECO:0000256" key="2">
    <source>
        <dbReference type="ARBA" id="ARBA00022723"/>
    </source>
</evidence>
<gene>
    <name evidence="7" type="primary">pdxA</name>
    <name evidence="8" type="ORF">SAMN05216258_109114</name>
</gene>
<keyword evidence="5 7" id="KW-0520">NAD</keyword>
<comment type="catalytic activity">
    <reaction evidence="7">
        <text>4-(phosphooxy)-L-threonine + NAD(+) = 3-amino-2-oxopropyl phosphate + CO2 + NADH</text>
        <dbReference type="Rhea" id="RHEA:32275"/>
        <dbReference type="ChEBI" id="CHEBI:16526"/>
        <dbReference type="ChEBI" id="CHEBI:57279"/>
        <dbReference type="ChEBI" id="CHEBI:57540"/>
        <dbReference type="ChEBI" id="CHEBI:57945"/>
        <dbReference type="ChEBI" id="CHEBI:58452"/>
        <dbReference type="EC" id="1.1.1.262"/>
    </reaction>
</comment>
<keyword evidence="3 7" id="KW-0521">NADP</keyword>
<evidence type="ECO:0000256" key="3">
    <source>
        <dbReference type="ARBA" id="ARBA00022857"/>
    </source>
</evidence>
<comment type="function">
    <text evidence="7">Catalyzes the NAD(P)-dependent oxidation of 4-(phosphooxy)-L-threonine (HTP) into 2-amino-3-oxo-4-(phosphooxy)butyric acid which spontaneously decarboxylates to form 3-amino-2-oxopropyl phosphate (AHAP).</text>
</comment>
<dbReference type="PANTHER" id="PTHR30004:SF6">
    <property type="entry name" value="D-THREONATE 4-PHOSPHATE DEHYDROGENASE"/>
    <property type="match status" value="1"/>
</dbReference>
<keyword evidence="2 7" id="KW-0479">Metal-binding</keyword>
<comment type="miscellaneous">
    <text evidence="7">The active site is located at the dimer interface.</text>
</comment>
<dbReference type="GO" id="GO:0050897">
    <property type="term" value="F:cobalt ion binding"/>
    <property type="evidence" value="ECO:0007669"/>
    <property type="project" value="UniProtKB-UniRule"/>
</dbReference>
<comment type="subcellular location">
    <subcellularLocation>
        <location evidence="7">Cytoplasm</location>
    </subcellularLocation>
</comment>
<organism evidence="8 9">
    <name type="scientific">Albimonas pacifica</name>
    <dbReference type="NCBI Taxonomy" id="1114924"/>
    <lineage>
        <taxon>Bacteria</taxon>
        <taxon>Pseudomonadati</taxon>
        <taxon>Pseudomonadota</taxon>
        <taxon>Alphaproteobacteria</taxon>
        <taxon>Rhodobacterales</taxon>
        <taxon>Paracoccaceae</taxon>
        <taxon>Albimonas</taxon>
    </lineage>
</organism>
<feature type="binding site" evidence="7">
    <location>
        <position position="142"/>
    </location>
    <ligand>
        <name>substrate</name>
    </ligand>
</feature>
<dbReference type="GO" id="GO:0008615">
    <property type="term" value="P:pyridoxine biosynthetic process"/>
    <property type="evidence" value="ECO:0007669"/>
    <property type="project" value="UniProtKB-UniRule"/>
</dbReference>
<feature type="binding site" evidence="7">
    <location>
        <position position="289"/>
    </location>
    <ligand>
        <name>substrate</name>
    </ligand>
</feature>
<dbReference type="GO" id="GO:0051287">
    <property type="term" value="F:NAD binding"/>
    <property type="evidence" value="ECO:0007669"/>
    <property type="project" value="InterPro"/>
</dbReference>
<feature type="binding site" evidence="7">
    <location>
        <position position="280"/>
    </location>
    <ligand>
        <name>substrate</name>
    </ligand>
</feature>
<protein>
    <recommendedName>
        <fullName evidence="7">4-hydroxythreonine-4-phosphate dehydrogenase</fullName>
        <ecNumber evidence="7">1.1.1.262</ecNumber>
    </recommendedName>
    <alternativeName>
        <fullName evidence="7">4-(phosphohydroxy)-L-threonine dehydrogenase</fullName>
    </alternativeName>
</protein>
<keyword evidence="9" id="KW-1185">Reference proteome</keyword>
<dbReference type="PANTHER" id="PTHR30004">
    <property type="entry name" value="4-HYDROXYTHREONINE-4-PHOSPHATE DEHYDROGENASE"/>
    <property type="match status" value="1"/>
</dbReference>